<dbReference type="Proteomes" id="UP000015388">
    <property type="component" value="Chromosome"/>
</dbReference>
<organism evidence="2 3">
    <name type="scientific">Corynebacterium maris DSM 45190</name>
    <dbReference type="NCBI Taxonomy" id="1224163"/>
    <lineage>
        <taxon>Bacteria</taxon>
        <taxon>Bacillati</taxon>
        <taxon>Actinomycetota</taxon>
        <taxon>Actinomycetes</taxon>
        <taxon>Mycobacteriales</taxon>
        <taxon>Corynebacteriaceae</taxon>
        <taxon>Corynebacterium</taxon>
    </lineage>
</organism>
<dbReference type="STRING" id="1224163.B841_06950"/>
<keyword evidence="1" id="KW-1133">Transmembrane helix</keyword>
<evidence type="ECO:0000256" key="1">
    <source>
        <dbReference type="SAM" id="Phobius"/>
    </source>
</evidence>
<dbReference type="OrthoDB" id="4412029at2"/>
<sequence>MIPADVDISALSRQLEDAPVAFTSPEMVDPVLAEQLREVVAGESAAVIVSGPGSPVHLRDVGQAVLDGMDFSTVIVRGPGTGAAVSEEHSRAAIETSRNTLLAEPDYVVGVAEFLSEANSFSVNWAAVSAVIVVCAVAATLCVWWSARGQVQELD</sequence>
<dbReference type="InterPro" id="IPR046498">
    <property type="entry name" value="Rv1476-like"/>
</dbReference>
<accession>S5TJF1</accession>
<proteinExistence type="predicted"/>
<keyword evidence="1" id="KW-0472">Membrane</keyword>
<keyword evidence="3" id="KW-1185">Reference proteome</keyword>
<reference evidence="2 3" key="1">
    <citation type="submission" date="2012-11" db="EMBL/GenBank/DDBJ databases">
        <title>The complete genome sequence of Corynebacterium maris Coryn-1 (=DSM 45190).</title>
        <authorList>
            <person name="Schaffert L."/>
            <person name="Albersmeier A."/>
            <person name="Kalinowski J."/>
            <person name="Ruckert C."/>
        </authorList>
    </citation>
    <scope>NUCLEOTIDE SEQUENCE [LARGE SCALE GENOMIC DNA]</scope>
    <source>
        <strain evidence="3">Coryn-1</strain>
    </source>
</reference>
<dbReference type="EMBL" id="CP003924">
    <property type="protein sequence ID" value="AGS34863.1"/>
    <property type="molecule type" value="Genomic_DNA"/>
</dbReference>
<name>S5TJF1_9CORY</name>
<dbReference type="PATRIC" id="fig|1224163.3.peg.1396"/>
<evidence type="ECO:0000313" key="2">
    <source>
        <dbReference type="EMBL" id="AGS34863.1"/>
    </source>
</evidence>
<dbReference type="RefSeq" id="WP_020934796.1">
    <property type="nucleotide sequence ID" value="NC_021915.1"/>
</dbReference>
<gene>
    <name evidence="2" type="ORF">B841_06950</name>
</gene>
<protein>
    <submittedName>
        <fullName evidence="2">1-deoxy-D-xylulose-5-phosphate synthase</fullName>
    </submittedName>
</protein>
<evidence type="ECO:0000313" key="3">
    <source>
        <dbReference type="Proteomes" id="UP000015388"/>
    </source>
</evidence>
<dbReference type="HOGENOM" id="CLU_112366_1_0_11"/>
<dbReference type="KEGG" id="cmd:B841_06950"/>
<dbReference type="AlphaFoldDB" id="S5TJF1"/>
<feature type="transmembrane region" description="Helical" evidence="1">
    <location>
        <begin position="125"/>
        <end position="147"/>
    </location>
</feature>
<keyword evidence="1" id="KW-0812">Transmembrane</keyword>
<dbReference type="Pfam" id="PF20381">
    <property type="entry name" value="Rv1476"/>
    <property type="match status" value="1"/>
</dbReference>